<dbReference type="PANTHER" id="PTHR30194">
    <property type="entry name" value="CROSSOVER JUNCTION ENDODEOXYRIBONUCLEASE RUVC"/>
    <property type="match status" value="1"/>
</dbReference>
<evidence type="ECO:0000256" key="3">
    <source>
        <dbReference type="ARBA" id="ARBA00022722"/>
    </source>
</evidence>
<dbReference type="GO" id="GO:0046872">
    <property type="term" value="F:metal ion binding"/>
    <property type="evidence" value="ECO:0007669"/>
    <property type="project" value="UniProtKB-KW"/>
</dbReference>
<evidence type="ECO:0000256" key="7">
    <source>
        <dbReference type="ARBA" id="ARBA00022801"/>
    </source>
</evidence>
<protein>
    <submittedName>
        <fullName evidence="12">Uncharacterized protein</fullName>
    </submittedName>
</protein>
<accession>A0A0F9IJX3</accession>
<reference evidence="12" key="1">
    <citation type="journal article" date="2015" name="Nature">
        <title>Complex archaea that bridge the gap between prokaryotes and eukaryotes.</title>
        <authorList>
            <person name="Spang A."/>
            <person name="Saw J.H."/>
            <person name="Jorgensen S.L."/>
            <person name="Zaremba-Niedzwiedzka K."/>
            <person name="Martijn J."/>
            <person name="Lind A.E."/>
            <person name="van Eijk R."/>
            <person name="Schleper C."/>
            <person name="Guy L."/>
            <person name="Ettema T.J."/>
        </authorList>
    </citation>
    <scope>NUCLEOTIDE SEQUENCE</scope>
</reference>
<dbReference type="InterPro" id="IPR012337">
    <property type="entry name" value="RNaseH-like_sf"/>
</dbReference>
<dbReference type="Gene3D" id="3.30.420.10">
    <property type="entry name" value="Ribonuclease H-like superfamily/Ribonuclease H"/>
    <property type="match status" value="1"/>
</dbReference>
<dbReference type="PRINTS" id="PR00696">
    <property type="entry name" value="RSOLVASERUVC"/>
</dbReference>
<dbReference type="GO" id="GO:0003677">
    <property type="term" value="F:DNA binding"/>
    <property type="evidence" value="ECO:0007669"/>
    <property type="project" value="UniProtKB-KW"/>
</dbReference>
<dbReference type="AlphaFoldDB" id="A0A0F9IJX3"/>
<evidence type="ECO:0000256" key="2">
    <source>
        <dbReference type="ARBA" id="ARBA00022490"/>
    </source>
</evidence>
<keyword evidence="2" id="KW-0963">Cytoplasm</keyword>
<dbReference type="InterPro" id="IPR036397">
    <property type="entry name" value="RNaseH_sf"/>
</dbReference>
<evidence type="ECO:0000256" key="10">
    <source>
        <dbReference type="ARBA" id="ARBA00023172"/>
    </source>
</evidence>
<comment type="similarity">
    <text evidence="1">Belongs to the RuvC family.</text>
</comment>
<proteinExistence type="inferred from homology"/>
<dbReference type="GO" id="GO:0004520">
    <property type="term" value="F:DNA endonuclease activity"/>
    <property type="evidence" value="ECO:0007669"/>
    <property type="project" value="InterPro"/>
</dbReference>
<keyword evidence="11" id="KW-0234">DNA repair</keyword>
<evidence type="ECO:0000256" key="5">
    <source>
        <dbReference type="ARBA" id="ARBA00022759"/>
    </source>
</evidence>
<evidence type="ECO:0000256" key="6">
    <source>
        <dbReference type="ARBA" id="ARBA00022763"/>
    </source>
</evidence>
<dbReference type="EMBL" id="LAZR01020808">
    <property type="protein sequence ID" value="KKL87552.1"/>
    <property type="molecule type" value="Genomic_DNA"/>
</dbReference>
<dbReference type="PANTHER" id="PTHR30194:SF3">
    <property type="entry name" value="CROSSOVER JUNCTION ENDODEOXYRIBONUCLEASE RUVC"/>
    <property type="match status" value="1"/>
</dbReference>
<evidence type="ECO:0000256" key="8">
    <source>
        <dbReference type="ARBA" id="ARBA00022842"/>
    </source>
</evidence>
<dbReference type="SUPFAM" id="SSF53098">
    <property type="entry name" value="Ribonuclease H-like"/>
    <property type="match status" value="1"/>
</dbReference>
<evidence type="ECO:0000256" key="4">
    <source>
        <dbReference type="ARBA" id="ARBA00022723"/>
    </source>
</evidence>
<dbReference type="InterPro" id="IPR002176">
    <property type="entry name" value="X-over_junc_endoDNase_RuvC"/>
</dbReference>
<keyword evidence="6" id="KW-0227">DNA damage</keyword>
<keyword evidence="10" id="KW-0233">DNA recombination</keyword>
<dbReference type="Pfam" id="PF02075">
    <property type="entry name" value="RuvC"/>
    <property type="match status" value="1"/>
</dbReference>
<comment type="caution">
    <text evidence="12">The sequence shown here is derived from an EMBL/GenBank/DDBJ whole genome shotgun (WGS) entry which is preliminary data.</text>
</comment>
<evidence type="ECO:0000256" key="1">
    <source>
        <dbReference type="ARBA" id="ARBA00009518"/>
    </source>
</evidence>
<gene>
    <name evidence="12" type="ORF">LCGC14_1933560</name>
</gene>
<dbReference type="GO" id="GO:0016787">
    <property type="term" value="F:hydrolase activity"/>
    <property type="evidence" value="ECO:0007669"/>
    <property type="project" value="UniProtKB-KW"/>
</dbReference>
<evidence type="ECO:0000256" key="11">
    <source>
        <dbReference type="ARBA" id="ARBA00023204"/>
    </source>
</evidence>
<keyword evidence="3" id="KW-0540">Nuclease</keyword>
<evidence type="ECO:0000256" key="9">
    <source>
        <dbReference type="ARBA" id="ARBA00023125"/>
    </source>
</evidence>
<name>A0A0F9IJX3_9ZZZZ</name>
<keyword evidence="4" id="KW-0479">Metal-binding</keyword>
<keyword evidence="7" id="KW-0378">Hydrolase</keyword>
<dbReference type="GO" id="GO:0006281">
    <property type="term" value="P:DNA repair"/>
    <property type="evidence" value="ECO:0007669"/>
    <property type="project" value="UniProtKB-KW"/>
</dbReference>
<dbReference type="GO" id="GO:0006310">
    <property type="term" value="P:DNA recombination"/>
    <property type="evidence" value="ECO:0007669"/>
    <property type="project" value="UniProtKB-KW"/>
</dbReference>
<sequence>MNLRPGARIIGIDPGSKHTGVAVLAPQPDKLPARWLVRELTTLDDDPLDAGIKQHEMLRAILEDLKPQLAIIEDFAWGGRGNKTIDVAIVQTCLRLTLRAHGVRYVTVAPNTMKKFVLGKGTGTKSQMVKAVAKRWNFGTKSDHIADAYGLSMIGIAACGGPVGPSLSVKMAEAVAFVRKKLDYPDDPR</sequence>
<keyword evidence="9" id="KW-0238">DNA-binding</keyword>
<organism evidence="12">
    <name type="scientific">marine sediment metagenome</name>
    <dbReference type="NCBI Taxonomy" id="412755"/>
    <lineage>
        <taxon>unclassified sequences</taxon>
        <taxon>metagenomes</taxon>
        <taxon>ecological metagenomes</taxon>
    </lineage>
</organism>
<evidence type="ECO:0000313" key="12">
    <source>
        <dbReference type="EMBL" id="KKL87552.1"/>
    </source>
</evidence>
<keyword evidence="5" id="KW-0255">Endonuclease</keyword>
<keyword evidence="8" id="KW-0460">Magnesium</keyword>